<dbReference type="NCBIfam" id="TIGR02432">
    <property type="entry name" value="lysidine_TilS_N"/>
    <property type="match status" value="1"/>
</dbReference>
<dbReference type="SMART" id="SM00977">
    <property type="entry name" value="TilS_C"/>
    <property type="match status" value="1"/>
</dbReference>
<evidence type="ECO:0000256" key="2">
    <source>
        <dbReference type="ARBA" id="ARBA00022490"/>
    </source>
</evidence>
<dbReference type="GO" id="GO:0032267">
    <property type="term" value="F:tRNA(Ile)-lysidine synthase activity"/>
    <property type="evidence" value="ECO:0007669"/>
    <property type="project" value="UniProtKB-EC"/>
</dbReference>
<comment type="similarity">
    <text evidence="8">Belongs to the tRNA(Ile)-lysidine synthase family.</text>
</comment>
<sequence>MNCYLTDTVNRQLAQLAADQPLWVALSGGLDSCVLLHLLASQPGLRERLSVIHVHHGLSANADRWADFCHKLCDDSGIRLVCERVTVEARQQGVEQAARNARYQAFDHHLADGDVLLTGHHADDQIETFLLRWLRGAGLSGLSAIPQQRRHGRFKVLRPLLDVERQQLEEYAAQQHLIWVEDESNQDRRYDRNWLRRELLPPLWQRFPGRKASVLRSIEQLQQDREVLDSLLQPLQQQCCDPCDWPLTANSSLCLERLQQQPARLQPYLIRQWLAQHQLQPPSAIQLQRIFAEIIPAAADKQPLLQLGQWWLQRFNSKLYLHYADDGLLPELTVSDVQLGRHASDIPLPDGYTRICVRQQAGEAGLKPGHYQLIPAAWCRGLNIRPAGRPAKTLKHLWQENRIPPWLRAGWPCLQDAEGRLAAVVGLAVDEHCWVADGLQLSYQSL</sequence>
<dbReference type="EC" id="6.3.4.19" evidence="8"/>
<evidence type="ECO:0000256" key="3">
    <source>
        <dbReference type="ARBA" id="ARBA00022598"/>
    </source>
</evidence>
<evidence type="ECO:0000259" key="9">
    <source>
        <dbReference type="SMART" id="SM00977"/>
    </source>
</evidence>
<comment type="domain">
    <text evidence="8">The N-terminal region contains the highly conserved SGGXDS motif, predicted to be a P-loop motif involved in ATP binding.</text>
</comment>
<dbReference type="Pfam" id="PF09179">
    <property type="entry name" value="TilS"/>
    <property type="match status" value="1"/>
</dbReference>
<dbReference type="HAMAP" id="MF_01161">
    <property type="entry name" value="tRNA_Ile_lys_synt"/>
    <property type="match status" value="1"/>
</dbReference>
<dbReference type="InterPro" id="IPR011063">
    <property type="entry name" value="TilS/TtcA_N"/>
</dbReference>
<organism evidence="10 11">
    <name type="scientific">Bacterioplanoides pacificum</name>
    <dbReference type="NCBI Taxonomy" id="1171596"/>
    <lineage>
        <taxon>Bacteria</taxon>
        <taxon>Pseudomonadati</taxon>
        <taxon>Pseudomonadota</taxon>
        <taxon>Gammaproteobacteria</taxon>
        <taxon>Oceanospirillales</taxon>
        <taxon>Oceanospirillaceae</taxon>
        <taxon>Bacterioplanoides</taxon>
    </lineage>
</organism>
<dbReference type="SUPFAM" id="SSF52402">
    <property type="entry name" value="Adenine nucleotide alpha hydrolases-like"/>
    <property type="match status" value="1"/>
</dbReference>
<dbReference type="Proteomes" id="UP001595722">
    <property type="component" value="Unassembled WGS sequence"/>
</dbReference>
<dbReference type="InterPro" id="IPR015262">
    <property type="entry name" value="tRNA_Ile_lys_synt_subst-bd"/>
</dbReference>
<comment type="function">
    <text evidence="8">Ligates lysine onto the cytidine present at position 34 of the AUA codon-specific tRNA(Ile) that contains the anticodon CAU, in an ATP-dependent manner. Cytidine is converted to lysidine, thus changing the amino acid specificity of the tRNA from methionine to isoleucine.</text>
</comment>
<dbReference type="InterPro" id="IPR012796">
    <property type="entry name" value="Lysidine-tRNA-synth_C"/>
</dbReference>
<dbReference type="InterPro" id="IPR014729">
    <property type="entry name" value="Rossmann-like_a/b/a_fold"/>
</dbReference>
<evidence type="ECO:0000256" key="6">
    <source>
        <dbReference type="ARBA" id="ARBA00022840"/>
    </source>
</evidence>
<evidence type="ECO:0000256" key="7">
    <source>
        <dbReference type="ARBA" id="ARBA00048539"/>
    </source>
</evidence>
<evidence type="ECO:0000313" key="11">
    <source>
        <dbReference type="Proteomes" id="UP001595722"/>
    </source>
</evidence>
<dbReference type="InterPro" id="IPR012094">
    <property type="entry name" value="tRNA_Ile_lys_synt"/>
</dbReference>
<comment type="catalytic activity">
    <reaction evidence="7 8">
        <text>cytidine(34) in tRNA(Ile2) + L-lysine + ATP = lysidine(34) in tRNA(Ile2) + AMP + diphosphate + H(+)</text>
        <dbReference type="Rhea" id="RHEA:43744"/>
        <dbReference type="Rhea" id="RHEA-COMP:10625"/>
        <dbReference type="Rhea" id="RHEA-COMP:10670"/>
        <dbReference type="ChEBI" id="CHEBI:15378"/>
        <dbReference type="ChEBI" id="CHEBI:30616"/>
        <dbReference type="ChEBI" id="CHEBI:32551"/>
        <dbReference type="ChEBI" id="CHEBI:33019"/>
        <dbReference type="ChEBI" id="CHEBI:82748"/>
        <dbReference type="ChEBI" id="CHEBI:83665"/>
        <dbReference type="ChEBI" id="CHEBI:456215"/>
        <dbReference type="EC" id="6.3.4.19"/>
    </reaction>
</comment>
<accession>A0ABV7VN02</accession>
<dbReference type="SUPFAM" id="SSF82829">
    <property type="entry name" value="MesJ substrate recognition domain-like"/>
    <property type="match status" value="1"/>
</dbReference>
<evidence type="ECO:0000256" key="8">
    <source>
        <dbReference type="HAMAP-Rule" id="MF_01161"/>
    </source>
</evidence>
<dbReference type="PANTHER" id="PTHR43033">
    <property type="entry name" value="TRNA(ILE)-LYSIDINE SYNTHASE-RELATED"/>
    <property type="match status" value="1"/>
</dbReference>
<dbReference type="NCBIfam" id="TIGR02433">
    <property type="entry name" value="lysidine_TilS_C"/>
    <property type="match status" value="1"/>
</dbReference>
<keyword evidence="2 8" id="KW-0963">Cytoplasm</keyword>
<feature type="domain" description="Lysidine-tRNA(Ile) synthetase C-terminal" evidence="9">
    <location>
        <begin position="373"/>
        <end position="443"/>
    </location>
</feature>
<dbReference type="PANTHER" id="PTHR43033:SF1">
    <property type="entry name" value="TRNA(ILE)-LYSIDINE SYNTHASE-RELATED"/>
    <property type="match status" value="1"/>
</dbReference>
<comment type="caution">
    <text evidence="10">The sequence shown here is derived from an EMBL/GenBank/DDBJ whole genome shotgun (WGS) entry which is preliminary data.</text>
</comment>
<evidence type="ECO:0000313" key="10">
    <source>
        <dbReference type="EMBL" id="MFC3678911.1"/>
    </source>
</evidence>
<dbReference type="InterPro" id="IPR012795">
    <property type="entry name" value="tRNA_Ile_lys_synt_N"/>
</dbReference>
<dbReference type="Pfam" id="PF01171">
    <property type="entry name" value="ATP_bind_3"/>
    <property type="match status" value="1"/>
</dbReference>
<name>A0ABV7VN02_9GAMM</name>
<reference evidence="11" key="1">
    <citation type="journal article" date="2019" name="Int. J. Syst. Evol. Microbiol.">
        <title>The Global Catalogue of Microorganisms (GCM) 10K type strain sequencing project: providing services to taxonomists for standard genome sequencing and annotation.</title>
        <authorList>
            <consortium name="The Broad Institute Genomics Platform"/>
            <consortium name="The Broad Institute Genome Sequencing Center for Infectious Disease"/>
            <person name="Wu L."/>
            <person name="Ma J."/>
        </authorList>
    </citation>
    <scope>NUCLEOTIDE SEQUENCE [LARGE SCALE GENOMIC DNA]</scope>
    <source>
        <strain evidence="11">KCTC 42424</strain>
    </source>
</reference>
<feature type="binding site" evidence="8">
    <location>
        <begin position="27"/>
        <end position="32"/>
    </location>
    <ligand>
        <name>ATP</name>
        <dbReference type="ChEBI" id="CHEBI:30616"/>
    </ligand>
</feature>
<keyword evidence="5 8" id="KW-0547">Nucleotide-binding</keyword>
<dbReference type="RefSeq" id="WP_376864456.1">
    <property type="nucleotide sequence ID" value="NZ_JBHRYB010000001.1"/>
</dbReference>
<protein>
    <recommendedName>
        <fullName evidence="8">tRNA(Ile)-lysidine synthase</fullName>
        <ecNumber evidence="8">6.3.4.19</ecNumber>
    </recommendedName>
    <alternativeName>
        <fullName evidence="8">tRNA(Ile)-2-lysyl-cytidine synthase</fullName>
    </alternativeName>
    <alternativeName>
        <fullName evidence="8">tRNA(Ile)-lysidine synthetase</fullName>
    </alternativeName>
</protein>
<keyword evidence="4 8" id="KW-0819">tRNA processing</keyword>
<keyword evidence="3 8" id="KW-0436">Ligase</keyword>
<proteinExistence type="inferred from homology"/>
<comment type="subcellular location">
    <subcellularLocation>
        <location evidence="1 8">Cytoplasm</location>
    </subcellularLocation>
</comment>
<evidence type="ECO:0000256" key="1">
    <source>
        <dbReference type="ARBA" id="ARBA00004496"/>
    </source>
</evidence>
<keyword evidence="6 8" id="KW-0067">ATP-binding</keyword>
<dbReference type="EMBL" id="JBHRYB010000001">
    <property type="protein sequence ID" value="MFC3678911.1"/>
    <property type="molecule type" value="Genomic_DNA"/>
</dbReference>
<gene>
    <name evidence="8 10" type="primary">tilS</name>
    <name evidence="10" type="ORF">ACFOMG_02135</name>
</gene>
<dbReference type="SUPFAM" id="SSF56037">
    <property type="entry name" value="PheT/TilS domain"/>
    <property type="match status" value="1"/>
</dbReference>
<evidence type="ECO:0000256" key="5">
    <source>
        <dbReference type="ARBA" id="ARBA00022741"/>
    </source>
</evidence>
<dbReference type="Gene3D" id="1.20.59.20">
    <property type="match status" value="1"/>
</dbReference>
<dbReference type="CDD" id="cd01992">
    <property type="entry name" value="TilS_N"/>
    <property type="match status" value="1"/>
</dbReference>
<dbReference type="Pfam" id="PF11734">
    <property type="entry name" value="TilS_C"/>
    <property type="match status" value="1"/>
</dbReference>
<dbReference type="Gene3D" id="3.40.50.620">
    <property type="entry name" value="HUPs"/>
    <property type="match status" value="1"/>
</dbReference>
<keyword evidence="11" id="KW-1185">Reference proteome</keyword>
<evidence type="ECO:0000256" key="4">
    <source>
        <dbReference type="ARBA" id="ARBA00022694"/>
    </source>
</evidence>